<gene>
    <name evidence="2" type="ORF">JQ615_19550</name>
</gene>
<feature type="region of interest" description="Disordered" evidence="1">
    <location>
        <begin position="93"/>
        <end position="113"/>
    </location>
</feature>
<name>A0ABS5FLB7_9BRAD</name>
<dbReference type="RefSeq" id="WP_212493411.1">
    <property type="nucleotide sequence ID" value="NZ_JAFCJH010000019.1"/>
</dbReference>
<organism evidence="2 3">
    <name type="scientific">Bradyrhizobium jicamae</name>
    <dbReference type="NCBI Taxonomy" id="280332"/>
    <lineage>
        <taxon>Bacteria</taxon>
        <taxon>Pseudomonadati</taxon>
        <taxon>Pseudomonadota</taxon>
        <taxon>Alphaproteobacteria</taxon>
        <taxon>Hyphomicrobiales</taxon>
        <taxon>Nitrobacteraceae</taxon>
        <taxon>Bradyrhizobium</taxon>
    </lineage>
</organism>
<proteinExistence type="predicted"/>
<dbReference type="Proteomes" id="UP001315278">
    <property type="component" value="Unassembled WGS sequence"/>
</dbReference>
<evidence type="ECO:0000313" key="2">
    <source>
        <dbReference type="EMBL" id="MBR0797587.1"/>
    </source>
</evidence>
<evidence type="ECO:0000313" key="3">
    <source>
        <dbReference type="Proteomes" id="UP001315278"/>
    </source>
</evidence>
<reference evidence="3" key="1">
    <citation type="journal article" date="2021" name="ISME J.">
        <title>Evolutionary origin and ecological implication of a unique nif island in free-living Bradyrhizobium lineages.</title>
        <authorList>
            <person name="Tao J."/>
        </authorList>
    </citation>
    <scope>NUCLEOTIDE SEQUENCE [LARGE SCALE GENOMIC DNA]</scope>
    <source>
        <strain evidence="3">SZCCT0434</strain>
    </source>
</reference>
<keyword evidence="3" id="KW-1185">Reference proteome</keyword>
<protein>
    <submittedName>
        <fullName evidence="2">Uncharacterized protein</fullName>
    </submittedName>
</protein>
<comment type="caution">
    <text evidence="2">The sequence shown here is derived from an EMBL/GenBank/DDBJ whole genome shotgun (WGS) entry which is preliminary data.</text>
</comment>
<sequence>MAAKALEFAADAHTLCALIANDVGAGRIEEARATASRLVQLRPGFRASFARQYFPARSTEWGDRIALVLQQAGLPEEPGRVVFRMAAATSDRETSCARRGRGLPSESVIPRSH</sequence>
<dbReference type="EMBL" id="JAFCJH010000019">
    <property type="protein sequence ID" value="MBR0797587.1"/>
    <property type="molecule type" value="Genomic_DNA"/>
</dbReference>
<evidence type="ECO:0000256" key="1">
    <source>
        <dbReference type="SAM" id="MobiDB-lite"/>
    </source>
</evidence>
<accession>A0ABS5FLB7</accession>